<dbReference type="AlphaFoldDB" id="A0A5K8B3M1"/>
<feature type="transmembrane region" description="Helical" evidence="8">
    <location>
        <begin position="375"/>
        <end position="403"/>
    </location>
</feature>
<protein>
    <recommendedName>
        <fullName evidence="8">Gustatory receptor</fullName>
    </recommendedName>
</protein>
<dbReference type="GO" id="GO:0030425">
    <property type="term" value="C:dendrite"/>
    <property type="evidence" value="ECO:0007669"/>
    <property type="project" value="TreeGrafter"/>
</dbReference>
<evidence type="ECO:0000313" key="9">
    <source>
        <dbReference type="EMBL" id="CUQ99381.1"/>
    </source>
</evidence>
<comment type="subcellular location">
    <subcellularLocation>
        <location evidence="1 8">Cell membrane</location>
        <topology evidence="1 8">Multi-pass membrane protein</topology>
    </subcellularLocation>
</comment>
<dbReference type="Proteomes" id="UP000791440">
    <property type="component" value="Unassembled WGS sequence"/>
</dbReference>
<keyword evidence="3 8" id="KW-0812">Transmembrane</keyword>
<reference evidence="10" key="2">
    <citation type="journal article" date="2016" name="Insect Biochem. Mol. Biol.">
        <title>Multifaceted biological insights from a draft genome sequence of the tobacco hornworm moth, Manduca sexta.</title>
        <authorList>
            <person name="Kanost M.R."/>
            <person name="Arrese E.L."/>
            <person name="Cao X."/>
            <person name="Chen Y.R."/>
            <person name="Chellapilla S."/>
            <person name="Goldsmith M.R."/>
            <person name="Grosse-Wilde E."/>
            <person name="Heckel D.G."/>
            <person name="Herndon N."/>
            <person name="Jiang H."/>
            <person name="Papanicolaou A."/>
            <person name="Qu J."/>
            <person name="Soulages J.L."/>
            <person name="Vogel H."/>
            <person name="Walters J."/>
            <person name="Waterhouse R.M."/>
            <person name="Ahn S.J."/>
            <person name="Almeida F.C."/>
            <person name="An C."/>
            <person name="Aqrawi P."/>
            <person name="Bretschneider A."/>
            <person name="Bryant W.B."/>
            <person name="Bucks S."/>
            <person name="Chao H."/>
            <person name="Chevignon G."/>
            <person name="Christen J.M."/>
            <person name="Clarke D.F."/>
            <person name="Dittmer N.T."/>
            <person name="Ferguson L.C.F."/>
            <person name="Garavelou S."/>
            <person name="Gordon K.H.J."/>
            <person name="Gunaratna R.T."/>
            <person name="Han Y."/>
            <person name="Hauser F."/>
            <person name="He Y."/>
            <person name="Heidel-Fischer H."/>
            <person name="Hirsh A."/>
            <person name="Hu Y."/>
            <person name="Jiang H."/>
            <person name="Kalra D."/>
            <person name="Klinner C."/>
            <person name="Konig C."/>
            <person name="Kovar C."/>
            <person name="Kroll A.R."/>
            <person name="Kuwar S.S."/>
            <person name="Lee S.L."/>
            <person name="Lehman R."/>
            <person name="Li K."/>
            <person name="Li Z."/>
            <person name="Liang H."/>
            <person name="Lovelace S."/>
            <person name="Lu Z."/>
            <person name="Mansfield J.H."/>
            <person name="McCulloch K.J."/>
            <person name="Mathew T."/>
            <person name="Morton B."/>
            <person name="Muzny D.M."/>
            <person name="Neunemann D."/>
            <person name="Ongeri F."/>
            <person name="Pauchet Y."/>
            <person name="Pu L.L."/>
            <person name="Pyrousis I."/>
            <person name="Rao X.J."/>
            <person name="Redding A."/>
            <person name="Roesel C."/>
            <person name="Sanchez-Gracia A."/>
            <person name="Schaack S."/>
            <person name="Shukla A."/>
            <person name="Tetreau G."/>
            <person name="Wang Y."/>
            <person name="Xiong G.H."/>
            <person name="Traut W."/>
            <person name="Walsh T.K."/>
            <person name="Worley K.C."/>
            <person name="Wu D."/>
            <person name="Wu W."/>
            <person name="Wu Y.Q."/>
            <person name="Zhang X."/>
            <person name="Zou Z."/>
            <person name="Zucker H."/>
            <person name="Briscoe A.D."/>
            <person name="Burmester T."/>
            <person name="Clem R.J."/>
            <person name="Feyereisen R."/>
            <person name="Grimmelikhuijzen C.J.P."/>
            <person name="Hamodrakas S.J."/>
            <person name="Hansson B.S."/>
            <person name="Huguet E."/>
            <person name="Jermiin L.S."/>
            <person name="Lan Q."/>
            <person name="Lehman H.K."/>
            <person name="Lorenzen M."/>
            <person name="Merzendorfer H."/>
            <person name="Michalopoulos I."/>
            <person name="Morton D.B."/>
            <person name="Muthukrishnan S."/>
            <person name="Oakeshott J.G."/>
            <person name="Palmer W."/>
            <person name="Park Y."/>
            <person name="Passarelli A.L."/>
            <person name="Rozas J."/>
            <person name="Schwartz L.M."/>
            <person name="Smith W."/>
            <person name="Southgate A."/>
            <person name="Vilcinskas A."/>
            <person name="Vogt R."/>
            <person name="Wang P."/>
            <person name="Werren J."/>
            <person name="Yu X.Q."/>
            <person name="Zhou J.J."/>
            <person name="Brown S.J."/>
            <person name="Scherer S.E."/>
            <person name="Richards S."/>
            <person name="Blissard G.W."/>
        </authorList>
    </citation>
    <scope>NUCLEOTIDE SEQUENCE</scope>
</reference>
<dbReference type="EMBL" id="JH668429">
    <property type="protein sequence ID" value="KAG6452756.1"/>
    <property type="molecule type" value="Genomic_DNA"/>
</dbReference>
<keyword evidence="6 8" id="KW-0675">Receptor</keyword>
<dbReference type="EMBL" id="LN885234">
    <property type="protein sequence ID" value="CUQ99381.1"/>
    <property type="molecule type" value="mRNA"/>
</dbReference>
<feature type="transmembrane region" description="Helical" evidence="8">
    <location>
        <begin position="38"/>
        <end position="58"/>
    </location>
</feature>
<feature type="transmembrane region" description="Helical" evidence="8">
    <location>
        <begin position="159"/>
        <end position="178"/>
    </location>
</feature>
<keyword evidence="7 8" id="KW-0807">Transducer</keyword>
<evidence type="ECO:0000313" key="11">
    <source>
        <dbReference type="Proteomes" id="UP000791440"/>
    </source>
</evidence>
<dbReference type="OrthoDB" id="6513574at2759"/>
<comment type="caution">
    <text evidence="8">Lacks conserved residue(s) required for the propagation of feature annotation.</text>
</comment>
<evidence type="ECO:0000256" key="5">
    <source>
        <dbReference type="ARBA" id="ARBA00023136"/>
    </source>
</evidence>
<evidence type="ECO:0000256" key="7">
    <source>
        <dbReference type="ARBA" id="ARBA00023224"/>
    </source>
</evidence>
<organism evidence="9">
    <name type="scientific">Manduca sexta</name>
    <name type="common">Tobacco hawkmoth</name>
    <name type="synonym">Tobacco hornworm</name>
    <dbReference type="NCBI Taxonomy" id="7130"/>
    <lineage>
        <taxon>Eukaryota</taxon>
        <taxon>Metazoa</taxon>
        <taxon>Ecdysozoa</taxon>
        <taxon>Arthropoda</taxon>
        <taxon>Hexapoda</taxon>
        <taxon>Insecta</taxon>
        <taxon>Pterygota</taxon>
        <taxon>Neoptera</taxon>
        <taxon>Endopterygota</taxon>
        <taxon>Lepidoptera</taxon>
        <taxon>Glossata</taxon>
        <taxon>Ditrysia</taxon>
        <taxon>Bombycoidea</taxon>
        <taxon>Sphingidae</taxon>
        <taxon>Sphinginae</taxon>
        <taxon>Sphingini</taxon>
        <taxon>Manduca</taxon>
    </lineage>
</organism>
<evidence type="ECO:0000256" key="6">
    <source>
        <dbReference type="ARBA" id="ARBA00023170"/>
    </source>
</evidence>
<name>A0A5K8B3M1_MANSE</name>
<sequence length="409" mass="47285">MNNSQQNTYKTFTPLIWILKIFAINSNVEDARMTLSSIIRIIVTASILGTLIIISFYFKVKYIFSDIIISIKLTDAIQMVYDYCQYIVDLYFVYKYGRRISAEYFKQYDKLDKVLGMNSYQTIKKRIIKLILLFTGLWIVSSSFDMFAWVLSYGWRTPLVYSVAYIYLYIKIATMLDFTSHVIHAEVRLKIIGDLVQVHYNDTECSTDLIGDCIFNKNWLYANENSSTSKRKLHPDPIKSLPHPGHHEVKSLTRCYLMLTEQVVYVNSMYGLRILLNSLSLLIDMVRYTNIGVRIVLKSQDTPYDSGYLPAVSNLIRLLTCAAIFVNLADHCENVYRKRERIITIIDHLLIYKSPSKNLSTEASELRALITNRPVYFNMANFVCINYSLLASIASIVTTYTMILLQSPN</sequence>
<evidence type="ECO:0000313" key="10">
    <source>
        <dbReference type="EMBL" id="KAG6452756.1"/>
    </source>
</evidence>
<keyword evidence="2 8" id="KW-1003">Cell membrane</keyword>
<dbReference type="GO" id="GO:0030424">
    <property type="term" value="C:axon"/>
    <property type="evidence" value="ECO:0007669"/>
    <property type="project" value="TreeGrafter"/>
</dbReference>
<evidence type="ECO:0000256" key="3">
    <source>
        <dbReference type="ARBA" id="ARBA00022692"/>
    </source>
</evidence>
<comment type="similarity">
    <text evidence="8">Belongs to the insect chemoreceptor superfamily. Gustatory receptor (GR) family.</text>
</comment>
<comment type="function">
    <text evidence="8">Gustatory receptor which mediates acceptance or avoidance behavior, depending on its substrates.</text>
</comment>
<evidence type="ECO:0000256" key="1">
    <source>
        <dbReference type="ARBA" id="ARBA00004651"/>
    </source>
</evidence>
<accession>A0A5K8B3M1</accession>
<dbReference type="GO" id="GO:0008049">
    <property type="term" value="P:male courtship behavior"/>
    <property type="evidence" value="ECO:0007669"/>
    <property type="project" value="TreeGrafter"/>
</dbReference>
<feature type="transmembrane region" description="Helical" evidence="8">
    <location>
        <begin position="308"/>
        <end position="329"/>
    </location>
</feature>
<proteinExistence type="evidence at transcript level"/>
<evidence type="ECO:0000256" key="8">
    <source>
        <dbReference type="RuleBase" id="RU363108"/>
    </source>
</evidence>
<keyword evidence="11" id="KW-1185">Reference proteome</keyword>
<dbReference type="Pfam" id="PF08395">
    <property type="entry name" value="7tm_7"/>
    <property type="match status" value="1"/>
</dbReference>
<dbReference type="PANTHER" id="PTHR21143:SF104">
    <property type="entry name" value="GUSTATORY RECEPTOR 8A-RELATED"/>
    <property type="match status" value="1"/>
</dbReference>
<evidence type="ECO:0000256" key="2">
    <source>
        <dbReference type="ARBA" id="ARBA00022475"/>
    </source>
</evidence>
<keyword evidence="5 8" id="KW-0472">Membrane</keyword>
<dbReference type="InterPro" id="IPR013604">
    <property type="entry name" value="7TM_chemorcpt"/>
</dbReference>
<dbReference type="EMBL" id="JH668429">
    <property type="protein sequence ID" value="KAG6452757.1"/>
    <property type="molecule type" value="Genomic_DNA"/>
</dbReference>
<keyword evidence="4 8" id="KW-1133">Transmembrane helix</keyword>
<evidence type="ECO:0000256" key="4">
    <source>
        <dbReference type="ARBA" id="ARBA00022989"/>
    </source>
</evidence>
<dbReference type="GO" id="GO:0050909">
    <property type="term" value="P:sensory perception of taste"/>
    <property type="evidence" value="ECO:0007669"/>
    <property type="project" value="InterPro"/>
</dbReference>
<feature type="transmembrane region" description="Helical" evidence="8">
    <location>
        <begin position="270"/>
        <end position="288"/>
    </location>
</feature>
<feature type="transmembrane region" description="Helical" evidence="8">
    <location>
        <begin position="130"/>
        <end position="153"/>
    </location>
</feature>
<reference evidence="10" key="3">
    <citation type="submission" date="2020-12" db="EMBL/GenBank/DDBJ databases">
        <authorList>
            <person name="Kanost M."/>
        </authorList>
    </citation>
    <scope>NUCLEOTIDE SEQUENCE</scope>
</reference>
<dbReference type="GO" id="GO:0043025">
    <property type="term" value="C:neuronal cell body"/>
    <property type="evidence" value="ECO:0007669"/>
    <property type="project" value="TreeGrafter"/>
</dbReference>
<dbReference type="EMBL" id="JH668429">
    <property type="protein sequence ID" value="KAG6452758.1"/>
    <property type="molecule type" value="Genomic_DNA"/>
</dbReference>
<dbReference type="GO" id="GO:0005886">
    <property type="term" value="C:plasma membrane"/>
    <property type="evidence" value="ECO:0007669"/>
    <property type="project" value="UniProtKB-SubCell"/>
</dbReference>
<dbReference type="PANTHER" id="PTHR21143">
    <property type="entry name" value="INVERTEBRATE GUSTATORY RECEPTOR"/>
    <property type="match status" value="1"/>
</dbReference>
<dbReference type="GO" id="GO:0007165">
    <property type="term" value="P:signal transduction"/>
    <property type="evidence" value="ECO:0007669"/>
    <property type="project" value="UniProtKB-KW"/>
</dbReference>
<dbReference type="GO" id="GO:0007635">
    <property type="term" value="P:chemosensory behavior"/>
    <property type="evidence" value="ECO:0007669"/>
    <property type="project" value="TreeGrafter"/>
</dbReference>
<gene>
    <name evidence="9" type="primary">GR41</name>
    <name evidence="10" type="ORF">O3G_MSEX007781</name>
</gene>
<reference evidence="9" key="1">
    <citation type="journal article" date="2015" name="Insect Biochem. Mol. Biol.">
        <title>A reference gene set for chemosensory receptor genes of Manduca sexta.</title>
        <authorList>
            <person name="Koenig C."/>
            <person name="Hirsh A."/>
            <person name="Bucks S."/>
            <person name="Klinner C."/>
            <person name="Vogel H."/>
            <person name="Shukla A."/>
            <person name="Mansfield J.H."/>
            <person name="Morton B."/>
            <person name="Hansson B.S."/>
            <person name="Grosse-Wilde E."/>
        </authorList>
    </citation>
    <scope>NUCLEOTIDE SEQUENCE</scope>
</reference>